<dbReference type="RefSeq" id="XP_035882484.1">
    <property type="nucleotide sequence ID" value="XM_036026591.1"/>
</dbReference>
<evidence type="ECO:0000256" key="5">
    <source>
        <dbReference type="ARBA" id="ARBA00022900"/>
    </source>
</evidence>
<dbReference type="RefSeq" id="XP_035882486.1">
    <property type="nucleotide sequence ID" value="XM_036026593.1"/>
</dbReference>
<evidence type="ECO:0000259" key="9">
    <source>
        <dbReference type="SMART" id="SM00093"/>
    </source>
</evidence>
<dbReference type="Gene3D" id="2.30.39.10">
    <property type="entry name" value="Alpha-1-antitrypsin, domain 1"/>
    <property type="match status" value="1"/>
</dbReference>
<comment type="subunit">
    <text evidence="7">Forms a complex with the monomeric form of beta-tryptase.</text>
</comment>
<dbReference type="Pfam" id="PF00079">
    <property type="entry name" value="Serpin"/>
    <property type="match status" value="1"/>
</dbReference>
<accession>A0A6J2LMS7</accession>
<sequence>MDALSEANGTFALNLLRKLGEDNSKNVFFSPMSISSALAMVLLGAKGNTAAQMVQALSLSKSGGGGEDVHQGFQSLLTEVNRTGTQYLLRTANRLFGEKSYAFNSSFKESCHKFYQAEMEELDFCKAIEEARTHINSWVAKKTEGKITELLPLGSVNPNTRLVLVNAIYFKGNWDIQFNKEHTKERSFKISKNEEKPVEMMFKKSTFNMTYIGEIFTKILVLPYVGNELNMIIMLPDENVDLQMVEKSLTYEKFIEWTRPDMMDEEEVDVFLPRFKLEENYDMEDVLRSLGMTDAFEQATADFSGMSSARDLFLSKVMHKSFVEVNEEGTEAAAATAAIMMLRCARITPRFCADHPFLFFIQHSKTNSILFCGRFSSP</sequence>
<evidence type="ECO:0000313" key="12">
    <source>
        <dbReference type="RefSeq" id="XP_028369088.1"/>
    </source>
</evidence>
<dbReference type="GO" id="GO:0005737">
    <property type="term" value="C:cytoplasm"/>
    <property type="evidence" value="ECO:0007669"/>
    <property type="project" value="UniProtKB-SubCell"/>
</dbReference>
<evidence type="ECO:0000256" key="2">
    <source>
        <dbReference type="ARBA" id="ARBA00006426"/>
    </source>
</evidence>
<evidence type="ECO:0000313" key="13">
    <source>
        <dbReference type="RefSeq" id="XP_035882484.1"/>
    </source>
</evidence>
<dbReference type="GO" id="GO:0005615">
    <property type="term" value="C:extracellular space"/>
    <property type="evidence" value="ECO:0007669"/>
    <property type="project" value="InterPro"/>
</dbReference>
<dbReference type="InterPro" id="IPR023796">
    <property type="entry name" value="Serpin_dom"/>
</dbReference>
<organism evidence="10 11">
    <name type="scientific">Phyllostomus discolor</name>
    <name type="common">pale spear-nosed bat</name>
    <dbReference type="NCBI Taxonomy" id="89673"/>
    <lineage>
        <taxon>Eukaryota</taxon>
        <taxon>Metazoa</taxon>
        <taxon>Chordata</taxon>
        <taxon>Craniata</taxon>
        <taxon>Vertebrata</taxon>
        <taxon>Euteleostomi</taxon>
        <taxon>Mammalia</taxon>
        <taxon>Eutheria</taxon>
        <taxon>Laurasiatheria</taxon>
        <taxon>Chiroptera</taxon>
        <taxon>Yangochiroptera</taxon>
        <taxon>Phyllostomidae</taxon>
        <taxon>Phyllostominae</taxon>
        <taxon>Phyllostomus</taxon>
    </lineage>
</organism>
<dbReference type="PANTHER" id="PTHR11461:SF204">
    <property type="entry name" value="SERPIN B6"/>
    <property type="match status" value="1"/>
</dbReference>
<reference evidence="11 12" key="1">
    <citation type="submission" date="2025-04" db="UniProtKB">
        <authorList>
            <consortium name="RefSeq"/>
        </authorList>
    </citation>
    <scope>IDENTIFICATION</scope>
    <source>
        <tissue evidence="11 12">Muscle</tissue>
    </source>
</reference>
<dbReference type="GO" id="GO:0004867">
    <property type="term" value="F:serine-type endopeptidase inhibitor activity"/>
    <property type="evidence" value="ECO:0007669"/>
    <property type="project" value="UniProtKB-KW"/>
</dbReference>
<dbReference type="FunFam" id="2.10.310.10:FF:000001">
    <property type="entry name" value="Serpin family A member 1"/>
    <property type="match status" value="1"/>
</dbReference>
<dbReference type="GeneID" id="114497501"/>
<dbReference type="SUPFAM" id="SSF56574">
    <property type="entry name" value="Serpins"/>
    <property type="match status" value="1"/>
</dbReference>
<evidence type="ECO:0000313" key="11">
    <source>
        <dbReference type="RefSeq" id="XP_028369087.1"/>
    </source>
</evidence>
<dbReference type="Gene3D" id="3.30.497.10">
    <property type="entry name" value="Antithrombin, subunit I, domain 2"/>
    <property type="match status" value="1"/>
</dbReference>
<protein>
    <recommendedName>
        <fullName evidence="8">Serpin B6</fullName>
    </recommendedName>
</protein>
<evidence type="ECO:0000313" key="15">
    <source>
        <dbReference type="RefSeq" id="XP_035882487.1"/>
    </source>
</evidence>
<evidence type="ECO:0000256" key="4">
    <source>
        <dbReference type="ARBA" id="ARBA00022690"/>
    </source>
</evidence>
<dbReference type="FunFam" id="3.30.497.10:FF:000018">
    <property type="entry name" value="Serpin family B member 8"/>
    <property type="match status" value="1"/>
</dbReference>
<comment type="similarity">
    <text evidence="2">Belongs to the serpin family. Ov-serpin subfamily.</text>
</comment>
<evidence type="ECO:0000256" key="8">
    <source>
        <dbReference type="ARBA" id="ARBA00039202"/>
    </source>
</evidence>
<dbReference type="InterPro" id="IPR023795">
    <property type="entry name" value="Serpin_CS"/>
</dbReference>
<dbReference type="AlphaFoldDB" id="A0A6J2LMS7"/>
<evidence type="ECO:0000256" key="1">
    <source>
        <dbReference type="ARBA" id="ARBA00004496"/>
    </source>
</evidence>
<dbReference type="InterPro" id="IPR036186">
    <property type="entry name" value="Serpin_sf"/>
</dbReference>
<keyword evidence="6" id="KW-0007">Acetylation</keyword>
<evidence type="ECO:0000256" key="3">
    <source>
        <dbReference type="ARBA" id="ARBA00022490"/>
    </source>
</evidence>
<keyword evidence="3" id="KW-0963">Cytoplasm</keyword>
<name>A0A6J2LMS7_9CHIR</name>
<dbReference type="PANTHER" id="PTHR11461">
    <property type="entry name" value="SERINE PROTEASE INHIBITOR, SERPIN"/>
    <property type="match status" value="1"/>
</dbReference>
<keyword evidence="5" id="KW-0722">Serine protease inhibitor</keyword>
<evidence type="ECO:0000313" key="14">
    <source>
        <dbReference type="RefSeq" id="XP_035882486.1"/>
    </source>
</evidence>
<evidence type="ECO:0000256" key="7">
    <source>
        <dbReference type="ARBA" id="ARBA00038828"/>
    </source>
</evidence>
<feature type="domain" description="Serpin" evidence="9">
    <location>
        <begin position="13"/>
        <end position="378"/>
    </location>
</feature>
<dbReference type="Proteomes" id="UP000504628">
    <property type="component" value="Chromosome 5"/>
</dbReference>
<dbReference type="InterPro" id="IPR042178">
    <property type="entry name" value="Serpin_sf_1"/>
</dbReference>
<proteinExistence type="inferred from homology"/>
<dbReference type="PROSITE" id="PS00284">
    <property type="entry name" value="SERPIN"/>
    <property type="match status" value="1"/>
</dbReference>
<dbReference type="OrthoDB" id="671595at2759"/>
<evidence type="ECO:0000313" key="10">
    <source>
        <dbReference type="Proteomes" id="UP000504628"/>
    </source>
</evidence>
<dbReference type="InterPro" id="IPR000215">
    <property type="entry name" value="Serpin_fam"/>
</dbReference>
<evidence type="ECO:0000256" key="6">
    <source>
        <dbReference type="ARBA" id="ARBA00022990"/>
    </source>
</evidence>
<dbReference type="SMART" id="SM00093">
    <property type="entry name" value="SERPIN"/>
    <property type="match status" value="1"/>
</dbReference>
<dbReference type="RefSeq" id="XP_035882487.1">
    <property type="nucleotide sequence ID" value="XM_036026594.1"/>
</dbReference>
<dbReference type="InterPro" id="IPR042185">
    <property type="entry name" value="Serpin_sf_2"/>
</dbReference>
<keyword evidence="4" id="KW-0646">Protease inhibitor</keyword>
<dbReference type="RefSeq" id="XP_028369088.1">
    <property type="nucleotide sequence ID" value="XM_028513287.2"/>
</dbReference>
<dbReference type="KEGG" id="pdic:114497501"/>
<keyword evidence="10" id="KW-1185">Reference proteome</keyword>
<gene>
    <name evidence="11 12 13 14 15" type="primary">LOC114497501</name>
</gene>
<dbReference type="RefSeq" id="XP_028369087.1">
    <property type="nucleotide sequence ID" value="XM_028513286.2"/>
</dbReference>
<comment type="subcellular location">
    <subcellularLocation>
        <location evidence="1">Cytoplasm</location>
    </subcellularLocation>
</comment>
<dbReference type="FunFam" id="2.30.39.10:FF:000001">
    <property type="entry name" value="Serpin family B member 2"/>
    <property type="match status" value="1"/>
</dbReference>